<evidence type="ECO:0000256" key="9">
    <source>
        <dbReference type="ARBA" id="ARBA00023237"/>
    </source>
</evidence>
<dbReference type="Pfam" id="PF00593">
    <property type="entry name" value="TonB_dep_Rec_b-barrel"/>
    <property type="match status" value="1"/>
</dbReference>
<dbReference type="SUPFAM" id="SSF56935">
    <property type="entry name" value="Porins"/>
    <property type="match status" value="1"/>
</dbReference>
<dbReference type="InterPro" id="IPR000531">
    <property type="entry name" value="Beta-barrel_TonB"/>
</dbReference>
<dbReference type="PANTHER" id="PTHR30069:SF29">
    <property type="entry name" value="HEMOGLOBIN AND HEMOGLOBIN-HAPTOGLOBIN-BINDING PROTEIN 1-RELATED"/>
    <property type="match status" value="1"/>
</dbReference>
<evidence type="ECO:0000256" key="3">
    <source>
        <dbReference type="ARBA" id="ARBA00022452"/>
    </source>
</evidence>
<proteinExistence type="inferred from homology"/>
<evidence type="ECO:0000256" key="5">
    <source>
        <dbReference type="ARBA" id="ARBA00022729"/>
    </source>
</evidence>
<keyword evidence="4 10" id="KW-0812">Transmembrane</keyword>
<keyword evidence="15" id="KW-1185">Reference proteome</keyword>
<evidence type="ECO:0000256" key="7">
    <source>
        <dbReference type="ARBA" id="ARBA00023136"/>
    </source>
</evidence>
<dbReference type="Gene3D" id="2.40.170.20">
    <property type="entry name" value="TonB-dependent receptor, beta-barrel domain"/>
    <property type="match status" value="1"/>
</dbReference>
<evidence type="ECO:0000313" key="15">
    <source>
        <dbReference type="Proteomes" id="UP001158050"/>
    </source>
</evidence>
<evidence type="ECO:0000313" key="14">
    <source>
        <dbReference type="EMBL" id="SMP87610.1"/>
    </source>
</evidence>
<keyword evidence="8" id="KW-0675">Receptor</keyword>
<keyword evidence="3 10" id="KW-1134">Transmembrane beta strand</keyword>
<dbReference type="InterPro" id="IPR023997">
    <property type="entry name" value="TonB-dep_OMP_SusC/RagA_CS"/>
</dbReference>
<keyword evidence="6 11" id="KW-0798">TonB box</keyword>
<sequence>MNLKYSKCLGLAAVLYFTANYSAQQQVRDTASKEKAIEEVVVIGYGAQKKSNVTGAIASIKASDIEEIPAGKPEQVLQGRAAGVSVVTNSGQPGSGATVRIRGLTSFGAGGNDPMWVVDGIIVDGIGWLNQSDIESIEVLKDGASSAIYGVSAARGVVLVTTKKGKKGVLNLSYNGSFGTSSVARKLDLLNATQYATIINEGFANDGSPIRFSNPSAFGQGTDWQNTIFNTGNRQSHEVSINGGNDKSTYYASFGYFDQTGIVMGDISNYKRINARLNSTHKVTDFLTIGQTFLYTHQRSQGIGVNETFGGPLSSAINLDPTTPAVVTDWSLVNPDTYPENRPMIRDANGNLYGISPWVNQEMSNPLAYRYTQQGRNGWSDDFVGNVFVDLKLAPGLNFKTTLNGKKSFWGSEGFTPKFYLSSTLSNLIFNSLNRTTQTKFEWSFENTLTYQKRFGDHNFNLMIGQGVYRYNVGSGESVTYTNLPVENWYEAAFYSVDAKNITASAWDTSQTRRASYFGRFIYDYQDKYLFTGTFRRDGSSKFLKYWGNFPSFSLGWNVHKEGFWKDNEIINTLKIRGGYGVLGNDAIDDFMYRSSLVAGSNYPNGEINPAIIIGYSPNTLGNPNLKWEETAQTDVGADIRFLKDFTLGFDWYYKKTTDILRRVAIPGYVGVPTDPFANIGDMENKGLEFELGYKKNWEDFGISFTGNFSTNKNKVLRLEDDVEWREFSSLHSMGTVSRLQVGKPVGTFYGYTYNGVFQNQAQINSYVNSNGDMILPNAKPGDFIWQDNNGDGKITEDDMVDIGSSLPKYTYGFTINMNYKNWDLMVFAQGQGGNKILQGLRRLDMLDANYQTSILDRWTGEGSTNDNPRLTRLDPNGNYTKMSSYYLQKGDYMRIKLVSLGYTLPKDVTTRFGANKVRIFVTGENLFTFTKYTGYDPEIAGGNEYGIDRAYYPQARTFLFGANIQF</sequence>
<evidence type="ECO:0000256" key="2">
    <source>
        <dbReference type="ARBA" id="ARBA00022448"/>
    </source>
</evidence>
<evidence type="ECO:0000259" key="12">
    <source>
        <dbReference type="Pfam" id="PF00593"/>
    </source>
</evidence>
<comment type="similarity">
    <text evidence="10 11">Belongs to the TonB-dependent receptor family.</text>
</comment>
<dbReference type="InterPro" id="IPR023996">
    <property type="entry name" value="TonB-dep_OMP_SusC/RagA"/>
</dbReference>
<dbReference type="EMBL" id="FXUO01000001">
    <property type="protein sequence ID" value="SMP87610.1"/>
    <property type="molecule type" value="Genomic_DNA"/>
</dbReference>
<dbReference type="InterPro" id="IPR037066">
    <property type="entry name" value="Plug_dom_sf"/>
</dbReference>
<dbReference type="Gene3D" id="2.170.130.10">
    <property type="entry name" value="TonB-dependent receptor, plug domain"/>
    <property type="match status" value="1"/>
</dbReference>
<accession>A0ABY1R1I7</accession>
<dbReference type="PROSITE" id="PS52016">
    <property type="entry name" value="TONB_DEPENDENT_REC_3"/>
    <property type="match status" value="1"/>
</dbReference>
<reference evidence="14 15" key="1">
    <citation type="submission" date="2017-05" db="EMBL/GenBank/DDBJ databases">
        <authorList>
            <person name="Varghese N."/>
            <person name="Submissions S."/>
        </authorList>
    </citation>
    <scope>NUCLEOTIDE SEQUENCE [LARGE SCALE GENOMIC DNA]</scope>
    <source>
        <strain evidence="14 15">DSM 18015</strain>
    </source>
</reference>
<evidence type="ECO:0000256" key="6">
    <source>
        <dbReference type="ARBA" id="ARBA00023077"/>
    </source>
</evidence>
<dbReference type="Pfam" id="PF07715">
    <property type="entry name" value="Plug"/>
    <property type="match status" value="1"/>
</dbReference>
<evidence type="ECO:0000256" key="1">
    <source>
        <dbReference type="ARBA" id="ARBA00004571"/>
    </source>
</evidence>
<dbReference type="PROSITE" id="PS00018">
    <property type="entry name" value="EF_HAND_1"/>
    <property type="match status" value="1"/>
</dbReference>
<name>A0ABY1R1I7_9FLAO</name>
<dbReference type="NCBIfam" id="TIGR04057">
    <property type="entry name" value="SusC_RagA_signa"/>
    <property type="match status" value="1"/>
</dbReference>
<evidence type="ECO:0000256" key="8">
    <source>
        <dbReference type="ARBA" id="ARBA00023170"/>
    </source>
</evidence>
<keyword evidence="5" id="KW-0732">Signal</keyword>
<evidence type="ECO:0000256" key="10">
    <source>
        <dbReference type="PROSITE-ProRule" id="PRU01360"/>
    </source>
</evidence>
<dbReference type="PANTHER" id="PTHR30069">
    <property type="entry name" value="TONB-DEPENDENT OUTER MEMBRANE RECEPTOR"/>
    <property type="match status" value="1"/>
</dbReference>
<comment type="caution">
    <text evidence="14">The sequence shown here is derived from an EMBL/GenBank/DDBJ whole genome shotgun (WGS) entry which is preliminary data.</text>
</comment>
<comment type="subcellular location">
    <subcellularLocation>
        <location evidence="1 10">Cell outer membrane</location>
        <topology evidence="1 10">Multi-pass membrane protein</topology>
    </subcellularLocation>
</comment>
<evidence type="ECO:0000259" key="13">
    <source>
        <dbReference type="Pfam" id="PF07715"/>
    </source>
</evidence>
<dbReference type="InterPro" id="IPR036942">
    <property type="entry name" value="Beta-barrel_TonB_sf"/>
</dbReference>
<dbReference type="NCBIfam" id="TIGR04056">
    <property type="entry name" value="OMP_RagA_SusC"/>
    <property type="match status" value="1"/>
</dbReference>
<dbReference type="Proteomes" id="UP001158050">
    <property type="component" value="Unassembled WGS sequence"/>
</dbReference>
<feature type="domain" description="TonB-dependent receptor plug" evidence="13">
    <location>
        <begin position="50"/>
        <end position="157"/>
    </location>
</feature>
<protein>
    <submittedName>
        <fullName evidence="14">TonB-linked outer membrane protein, SusC/RagA family</fullName>
    </submittedName>
</protein>
<dbReference type="InterPro" id="IPR012910">
    <property type="entry name" value="Plug_dom"/>
</dbReference>
<keyword evidence="7 10" id="KW-0472">Membrane</keyword>
<dbReference type="InterPro" id="IPR039426">
    <property type="entry name" value="TonB-dep_rcpt-like"/>
</dbReference>
<dbReference type="RefSeq" id="WP_283415259.1">
    <property type="nucleotide sequence ID" value="NZ_FXUO01000001.1"/>
</dbReference>
<feature type="domain" description="TonB-dependent receptor-like beta-barrel" evidence="12">
    <location>
        <begin position="393"/>
        <end position="916"/>
    </location>
</feature>
<keyword evidence="2 10" id="KW-0813">Transport</keyword>
<organism evidence="14 15">
    <name type="scientific">Epilithonimonas pallida</name>
    <dbReference type="NCBI Taxonomy" id="373671"/>
    <lineage>
        <taxon>Bacteria</taxon>
        <taxon>Pseudomonadati</taxon>
        <taxon>Bacteroidota</taxon>
        <taxon>Flavobacteriia</taxon>
        <taxon>Flavobacteriales</taxon>
        <taxon>Weeksellaceae</taxon>
        <taxon>Chryseobacterium group</taxon>
        <taxon>Epilithonimonas</taxon>
    </lineage>
</organism>
<evidence type="ECO:0000256" key="4">
    <source>
        <dbReference type="ARBA" id="ARBA00022692"/>
    </source>
</evidence>
<evidence type="ECO:0000256" key="11">
    <source>
        <dbReference type="RuleBase" id="RU003357"/>
    </source>
</evidence>
<gene>
    <name evidence="14" type="ORF">SAMN05421679_101323</name>
</gene>
<dbReference type="InterPro" id="IPR018247">
    <property type="entry name" value="EF_Hand_1_Ca_BS"/>
</dbReference>
<keyword evidence="9 10" id="KW-0998">Cell outer membrane</keyword>